<protein>
    <submittedName>
        <fullName evidence="2">Uncharacterized protein</fullName>
    </submittedName>
</protein>
<name>A0A835UWT2_VANPL</name>
<keyword evidence="1" id="KW-0812">Transmembrane</keyword>
<feature type="transmembrane region" description="Helical" evidence="1">
    <location>
        <begin position="27"/>
        <end position="44"/>
    </location>
</feature>
<organism evidence="2 3">
    <name type="scientific">Vanilla planifolia</name>
    <name type="common">Vanilla</name>
    <dbReference type="NCBI Taxonomy" id="51239"/>
    <lineage>
        <taxon>Eukaryota</taxon>
        <taxon>Viridiplantae</taxon>
        <taxon>Streptophyta</taxon>
        <taxon>Embryophyta</taxon>
        <taxon>Tracheophyta</taxon>
        <taxon>Spermatophyta</taxon>
        <taxon>Magnoliopsida</taxon>
        <taxon>Liliopsida</taxon>
        <taxon>Asparagales</taxon>
        <taxon>Orchidaceae</taxon>
        <taxon>Vanilloideae</taxon>
        <taxon>Vanilleae</taxon>
        <taxon>Vanilla</taxon>
    </lineage>
</organism>
<evidence type="ECO:0000256" key="1">
    <source>
        <dbReference type="SAM" id="Phobius"/>
    </source>
</evidence>
<dbReference type="EMBL" id="JADCNL010000006">
    <property type="protein sequence ID" value="KAG0476723.1"/>
    <property type="molecule type" value="Genomic_DNA"/>
</dbReference>
<evidence type="ECO:0000313" key="2">
    <source>
        <dbReference type="EMBL" id="KAG0476723.1"/>
    </source>
</evidence>
<evidence type="ECO:0000313" key="3">
    <source>
        <dbReference type="Proteomes" id="UP000636800"/>
    </source>
</evidence>
<gene>
    <name evidence="2" type="ORF">HPP92_013564</name>
</gene>
<reference evidence="2 3" key="1">
    <citation type="journal article" date="2020" name="Nat. Food">
        <title>A phased Vanilla planifolia genome enables genetic improvement of flavour and production.</title>
        <authorList>
            <person name="Hasing T."/>
            <person name="Tang H."/>
            <person name="Brym M."/>
            <person name="Khazi F."/>
            <person name="Huang T."/>
            <person name="Chambers A.H."/>
        </authorList>
    </citation>
    <scope>NUCLEOTIDE SEQUENCE [LARGE SCALE GENOMIC DNA]</scope>
    <source>
        <tissue evidence="2">Leaf</tissue>
    </source>
</reference>
<accession>A0A835UWT2</accession>
<keyword evidence="3" id="KW-1185">Reference proteome</keyword>
<dbReference type="AlphaFoldDB" id="A0A835UWT2"/>
<comment type="caution">
    <text evidence="2">The sequence shown here is derived from an EMBL/GenBank/DDBJ whole genome shotgun (WGS) entry which is preliminary data.</text>
</comment>
<keyword evidence="1" id="KW-1133">Transmembrane helix</keyword>
<dbReference type="OrthoDB" id="10261433at2759"/>
<dbReference type="Proteomes" id="UP000636800">
    <property type="component" value="Chromosome 6"/>
</dbReference>
<proteinExistence type="predicted"/>
<keyword evidence="1" id="KW-0472">Membrane</keyword>
<sequence length="96" mass="9972">PTHSFSYKYSSKSQLEGDNMGMGSHRLGLFFLLLIVAAMLAVSLQSAYAVRPMPEEANGGDGGVGLSQAYGKTKMVLATWMARLPTGPSPGGGGGH</sequence>
<feature type="non-terminal residue" evidence="2">
    <location>
        <position position="1"/>
    </location>
</feature>